<organism evidence="1">
    <name type="scientific">marine sediment metagenome</name>
    <dbReference type="NCBI Taxonomy" id="412755"/>
    <lineage>
        <taxon>unclassified sequences</taxon>
        <taxon>metagenomes</taxon>
        <taxon>ecological metagenomes</taxon>
    </lineage>
</organism>
<name>A0A0F9K0Q3_9ZZZZ</name>
<sequence>MILKRGSSLSPLKDRAELTKAYLAGLVDGEGTIAIHKNADSLSLLISVGMSDLAPIWCFADTYNLTIYVIGRENDKLASGKTRKPLVRAAAYGEQARQIITDLHPYLLAKQEQASLALTFPTGKMGKDTPQEIKDKREEIRTAIIKLHTR</sequence>
<evidence type="ECO:0008006" key="2">
    <source>
        <dbReference type="Google" id="ProtNLM"/>
    </source>
</evidence>
<gene>
    <name evidence="1" type="ORF">LCGC14_1388830</name>
</gene>
<dbReference type="EMBL" id="LAZR01008952">
    <property type="protein sequence ID" value="KKM75578.1"/>
    <property type="molecule type" value="Genomic_DNA"/>
</dbReference>
<dbReference type="InterPro" id="IPR027434">
    <property type="entry name" value="Homing_endonucl"/>
</dbReference>
<evidence type="ECO:0000313" key="1">
    <source>
        <dbReference type="EMBL" id="KKM75578.1"/>
    </source>
</evidence>
<protein>
    <recommendedName>
        <fullName evidence="2">Homing endonuclease LAGLIDADG domain-containing protein</fullName>
    </recommendedName>
</protein>
<dbReference type="AlphaFoldDB" id="A0A0F9K0Q3"/>
<comment type="caution">
    <text evidence="1">The sequence shown here is derived from an EMBL/GenBank/DDBJ whole genome shotgun (WGS) entry which is preliminary data.</text>
</comment>
<accession>A0A0F9K0Q3</accession>
<proteinExistence type="predicted"/>
<reference evidence="1" key="1">
    <citation type="journal article" date="2015" name="Nature">
        <title>Complex archaea that bridge the gap between prokaryotes and eukaryotes.</title>
        <authorList>
            <person name="Spang A."/>
            <person name="Saw J.H."/>
            <person name="Jorgensen S.L."/>
            <person name="Zaremba-Niedzwiedzka K."/>
            <person name="Martijn J."/>
            <person name="Lind A.E."/>
            <person name="van Eijk R."/>
            <person name="Schleper C."/>
            <person name="Guy L."/>
            <person name="Ettema T.J."/>
        </authorList>
    </citation>
    <scope>NUCLEOTIDE SEQUENCE</scope>
</reference>
<dbReference type="SUPFAM" id="SSF55608">
    <property type="entry name" value="Homing endonucleases"/>
    <property type="match status" value="1"/>
</dbReference>
<dbReference type="Gene3D" id="3.10.28.10">
    <property type="entry name" value="Homing endonucleases"/>
    <property type="match status" value="1"/>
</dbReference>